<dbReference type="GO" id="GO:0008263">
    <property type="term" value="F:pyrimidine-specific mismatch base pair DNA N-glycosylase activity"/>
    <property type="evidence" value="ECO:0007669"/>
    <property type="project" value="TreeGrafter"/>
</dbReference>
<dbReference type="GO" id="GO:0004844">
    <property type="term" value="F:uracil DNA N-glycosylase activity"/>
    <property type="evidence" value="ECO:0007669"/>
    <property type="project" value="TreeGrafter"/>
</dbReference>
<keyword evidence="2" id="KW-0378">Hydrolase</keyword>
<organism evidence="6 7">
    <name type="scientific">Thermobifida fusca TM51</name>
    <dbReference type="NCBI Taxonomy" id="1169414"/>
    <lineage>
        <taxon>Bacteria</taxon>
        <taxon>Bacillati</taxon>
        <taxon>Actinomycetota</taxon>
        <taxon>Actinomycetes</taxon>
        <taxon>Streptosporangiales</taxon>
        <taxon>Nocardiopsidaceae</taxon>
        <taxon>Thermobifida</taxon>
    </lineage>
</organism>
<feature type="region of interest" description="Disordered" evidence="4">
    <location>
        <begin position="190"/>
        <end position="212"/>
    </location>
</feature>
<dbReference type="RefSeq" id="WP_011292342.1">
    <property type="nucleotide sequence ID" value="NZ_AOSG01000054.1"/>
</dbReference>
<evidence type="ECO:0000256" key="1">
    <source>
        <dbReference type="ARBA" id="ARBA00022763"/>
    </source>
</evidence>
<dbReference type="InterPro" id="IPR036895">
    <property type="entry name" value="Uracil-DNA_glycosylase-like_sf"/>
</dbReference>
<gene>
    <name evidence="6" type="ORF">TM51_09881</name>
</gene>
<evidence type="ECO:0000256" key="2">
    <source>
        <dbReference type="ARBA" id="ARBA00022801"/>
    </source>
</evidence>
<evidence type="ECO:0000256" key="4">
    <source>
        <dbReference type="SAM" id="MobiDB-lite"/>
    </source>
</evidence>
<dbReference type="InterPro" id="IPR015637">
    <property type="entry name" value="MUG/TDG"/>
</dbReference>
<dbReference type="PANTHER" id="PTHR12159:SF9">
    <property type="entry name" value="G_T MISMATCH-SPECIFIC THYMINE DNA GLYCOSYLASE"/>
    <property type="match status" value="1"/>
</dbReference>
<protein>
    <submittedName>
        <fullName evidence="6">G/U mismatch-specific uracil-DNA glycosylase</fullName>
    </submittedName>
</protein>
<evidence type="ECO:0000313" key="6">
    <source>
        <dbReference type="EMBL" id="EOR70997.1"/>
    </source>
</evidence>
<dbReference type="Proteomes" id="UP000014184">
    <property type="component" value="Unassembled WGS sequence"/>
</dbReference>
<dbReference type="EMBL" id="AOSG01000054">
    <property type="protein sequence ID" value="EOR70997.1"/>
    <property type="molecule type" value="Genomic_DNA"/>
</dbReference>
<comment type="caution">
    <text evidence="6">The sequence shown here is derived from an EMBL/GenBank/DDBJ whole genome shotgun (WGS) entry which is preliminary data.</text>
</comment>
<sequence>MRKPRRGPDAAELAAARATTVPDVIGPGLTILFCGINPGLYSAWSGHHFARPGNRFWPALHAASLTPRLLRPAEQHLLLDLGLGVTNLVDRATARADELTAAELQAGGQALAAKLRAYRPRLLAVLGVTAYRKAFARPRARIGPQPPEDAIEGVPVWVLPNPSGLNAHWTTQGIAEELRRMCAAHGIEAGAPASHRTAQQTAASIPPRGGSA</sequence>
<dbReference type="SUPFAM" id="SSF52141">
    <property type="entry name" value="Uracil-DNA glycosylase-like"/>
    <property type="match status" value="1"/>
</dbReference>
<keyword evidence="1" id="KW-0227">DNA damage</keyword>
<keyword evidence="3" id="KW-0234">DNA repair</keyword>
<evidence type="ECO:0000259" key="5">
    <source>
        <dbReference type="SMART" id="SM00986"/>
    </source>
</evidence>
<dbReference type="NCBIfam" id="NF007570">
    <property type="entry name" value="PRK10201.1"/>
    <property type="match status" value="1"/>
</dbReference>
<name>A0A9P2WPZ7_THEFU</name>
<dbReference type="InterPro" id="IPR005122">
    <property type="entry name" value="Uracil-DNA_glycosylase-like"/>
</dbReference>
<keyword evidence="7" id="KW-1185">Reference proteome</keyword>
<dbReference type="Gene3D" id="3.40.470.10">
    <property type="entry name" value="Uracil-DNA glycosylase-like domain"/>
    <property type="match status" value="1"/>
</dbReference>
<dbReference type="PANTHER" id="PTHR12159">
    <property type="entry name" value="G/T AND G/U MISMATCH-SPECIFIC DNA GLYCOSYLASE"/>
    <property type="match status" value="1"/>
</dbReference>
<dbReference type="SMART" id="SM00986">
    <property type="entry name" value="UDG"/>
    <property type="match status" value="1"/>
</dbReference>
<feature type="domain" description="Uracil-DNA glycosylase-like" evidence="5">
    <location>
        <begin position="22"/>
        <end position="179"/>
    </location>
</feature>
<dbReference type="AlphaFoldDB" id="A0A9P2WPZ7"/>
<evidence type="ECO:0000256" key="3">
    <source>
        <dbReference type="ARBA" id="ARBA00023204"/>
    </source>
</evidence>
<dbReference type="CDD" id="cd10028">
    <property type="entry name" value="UDG-F2_TDG_MUG"/>
    <property type="match status" value="1"/>
</dbReference>
<reference evidence="6 7" key="1">
    <citation type="journal article" date="2013" name="Genome Announc.">
        <title>Draft Genome Sequence of the Lignocellulose Decomposer Thermobifida fusca Strain TM51.</title>
        <authorList>
            <person name="Toth A."/>
            <person name="Barna T."/>
            <person name="Nagy I."/>
            <person name="Horvath B."/>
            <person name="Nagy I."/>
            <person name="Tancsics A."/>
            <person name="Kriszt B."/>
            <person name="Baka E."/>
            <person name="Fekete C."/>
            <person name="Kukolya J."/>
        </authorList>
    </citation>
    <scope>NUCLEOTIDE SEQUENCE [LARGE SCALE GENOMIC DNA]</scope>
    <source>
        <strain evidence="6 7">TM51</strain>
    </source>
</reference>
<dbReference type="Pfam" id="PF03167">
    <property type="entry name" value="UDG"/>
    <property type="match status" value="1"/>
</dbReference>
<accession>A0A9P2WPZ7</accession>
<dbReference type="GO" id="GO:0006285">
    <property type="term" value="P:base-excision repair, AP site formation"/>
    <property type="evidence" value="ECO:0007669"/>
    <property type="project" value="InterPro"/>
</dbReference>
<evidence type="ECO:0000313" key="7">
    <source>
        <dbReference type="Proteomes" id="UP000014184"/>
    </source>
</evidence>
<dbReference type="SMART" id="SM00987">
    <property type="entry name" value="UreE_C"/>
    <property type="match status" value="1"/>
</dbReference>
<proteinExistence type="predicted"/>